<organism evidence="2 3">
    <name type="scientific">Rattus norvegicus</name>
    <name type="common">Rat</name>
    <dbReference type="NCBI Taxonomy" id="10116"/>
    <lineage>
        <taxon>Eukaryota</taxon>
        <taxon>Metazoa</taxon>
        <taxon>Chordata</taxon>
        <taxon>Craniata</taxon>
        <taxon>Vertebrata</taxon>
        <taxon>Euteleostomi</taxon>
        <taxon>Mammalia</taxon>
        <taxon>Eutheria</taxon>
        <taxon>Euarchontoglires</taxon>
        <taxon>Glires</taxon>
        <taxon>Rodentia</taxon>
        <taxon>Myomorpha</taxon>
        <taxon>Muroidea</taxon>
        <taxon>Muridae</taxon>
        <taxon>Murinae</taxon>
        <taxon>Rattus</taxon>
    </lineage>
</organism>
<keyword evidence="1" id="KW-0732">Signal</keyword>
<feature type="non-terminal residue" evidence="2">
    <location>
        <position position="46"/>
    </location>
</feature>
<name>A6HUA7_RAT</name>
<protein>
    <submittedName>
        <fullName evidence="2">RCG36960</fullName>
    </submittedName>
</protein>
<evidence type="ECO:0000313" key="2">
    <source>
        <dbReference type="EMBL" id="EDM02470.1"/>
    </source>
</evidence>
<proteinExistence type="predicted"/>
<accession>A6HUA7</accession>
<feature type="signal peptide" evidence="1">
    <location>
        <begin position="1"/>
        <end position="21"/>
    </location>
</feature>
<feature type="chain" id="PRO_5039900218" evidence="1">
    <location>
        <begin position="22"/>
        <end position="46"/>
    </location>
</feature>
<reference evidence="2 3" key="1">
    <citation type="submission" date="2005-07" db="EMBL/GenBank/DDBJ databases">
        <authorList>
            <person name="Mural R.J."/>
            <person name="Li P.W."/>
            <person name="Adams M.D."/>
            <person name="Amanatides P.G."/>
            <person name="Baden-Tillson H."/>
            <person name="Barnstead M."/>
            <person name="Chin S.H."/>
            <person name="Dew I."/>
            <person name="Evans C.A."/>
            <person name="Ferriera S."/>
            <person name="Flanigan M."/>
            <person name="Fosler C."/>
            <person name="Glodek A."/>
            <person name="Gu Z."/>
            <person name="Holt R.A."/>
            <person name="Jennings D."/>
            <person name="Kraft C.L."/>
            <person name="Lu F."/>
            <person name="Nguyen T."/>
            <person name="Nusskern D.R."/>
            <person name="Pfannkoch C.M."/>
            <person name="Sitter C."/>
            <person name="Sutton G.G."/>
            <person name="Venter J.C."/>
            <person name="Wang Z."/>
            <person name="Woodage T."/>
            <person name="Zheng X.H."/>
            <person name="Zhong F."/>
        </authorList>
    </citation>
    <scope>NUCLEOTIDE SEQUENCE [LARGE SCALE GENOMIC DNA]</scope>
    <source>
        <strain>BN</strain>
        <strain evidence="3">Sprague-Dawley</strain>
    </source>
</reference>
<evidence type="ECO:0000256" key="1">
    <source>
        <dbReference type="SAM" id="SignalP"/>
    </source>
</evidence>
<gene>
    <name evidence="2" type="ORF">rCG_36960</name>
</gene>
<dbReference type="Proteomes" id="UP000234681">
    <property type="component" value="Chromosome 15"/>
</dbReference>
<dbReference type="AlphaFoldDB" id="A6HUA7"/>
<sequence length="46" mass="5361">MSALFSSSRIKLLIVARFLTADMLYTCGRENRKCHFYIHLKPPGFQ</sequence>
<dbReference type="EMBL" id="CH473951">
    <property type="protein sequence ID" value="EDM02470.1"/>
    <property type="molecule type" value="Genomic_DNA"/>
</dbReference>
<evidence type="ECO:0000313" key="3">
    <source>
        <dbReference type="Proteomes" id="UP000234681"/>
    </source>
</evidence>